<name>A0AAF3FAH8_9BILA</name>
<evidence type="ECO:0000313" key="3">
    <source>
        <dbReference type="WBParaSite" id="MBELARI_LOCUS14083"/>
    </source>
</evidence>
<accession>A0AAF3FAH8</accession>
<dbReference type="Proteomes" id="UP000887575">
    <property type="component" value="Unassembled WGS sequence"/>
</dbReference>
<sequence>MHSGTATTSNGYAKYQIRSSGIGRVLAEESTVFSIDDHEENEGRSMGNQQPNESTEKSRLVECRLDSDEEDEEEEKITTISPQKNEEERKRQTKNATQNSVREKEFSRLTDEFDVEGDSASDELDLLPPLGATPHSVSKLWKVFNCCRSRVPLKCSIL</sequence>
<organism evidence="2 4">
    <name type="scientific">Mesorhabditis belari</name>
    <dbReference type="NCBI Taxonomy" id="2138241"/>
    <lineage>
        <taxon>Eukaryota</taxon>
        <taxon>Metazoa</taxon>
        <taxon>Ecdysozoa</taxon>
        <taxon>Nematoda</taxon>
        <taxon>Chromadorea</taxon>
        <taxon>Rhabditida</taxon>
        <taxon>Rhabditina</taxon>
        <taxon>Rhabditomorpha</taxon>
        <taxon>Rhabditoidea</taxon>
        <taxon>Rhabditidae</taxon>
        <taxon>Mesorhabditinae</taxon>
        <taxon>Mesorhabditis</taxon>
    </lineage>
</organism>
<feature type="compositionally biased region" description="Basic and acidic residues" evidence="1">
    <location>
        <begin position="101"/>
        <end position="111"/>
    </location>
</feature>
<feature type="region of interest" description="Disordered" evidence="1">
    <location>
        <begin position="31"/>
        <end position="123"/>
    </location>
</feature>
<dbReference type="WBParaSite" id="MBELARI_LOCUS14083">
    <property type="protein sequence ID" value="MBELARI_LOCUS14083"/>
    <property type="gene ID" value="MBELARI_LOCUS14083"/>
</dbReference>
<feature type="compositionally biased region" description="Basic and acidic residues" evidence="1">
    <location>
        <begin position="54"/>
        <end position="66"/>
    </location>
</feature>
<evidence type="ECO:0000313" key="4">
    <source>
        <dbReference type="WBParaSite" id="MBELARI_LOCUS2946"/>
    </source>
</evidence>
<evidence type="ECO:0000313" key="2">
    <source>
        <dbReference type="Proteomes" id="UP000887575"/>
    </source>
</evidence>
<evidence type="ECO:0000256" key="1">
    <source>
        <dbReference type="SAM" id="MobiDB-lite"/>
    </source>
</evidence>
<feature type="compositionally biased region" description="Acidic residues" evidence="1">
    <location>
        <begin position="112"/>
        <end position="123"/>
    </location>
</feature>
<proteinExistence type="predicted"/>
<reference evidence="3 4" key="1">
    <citation type="submission" date="2024-02" db="UniProtKB">
        <authorList>
            <consortium name="WormBaseParasite"/>
        </authorList>
    </citation>
    <scope>IDENTIFICATION</scope>
</reference>
<dbReference type="AlphaFoldDB" id="A0AAF3FAH8"/>
<keyword evidence="2" id="KW-1185">Reference proteome</keyword>
<dbReference type="WBParaSite" id="MBELARI_LOCUS2946">
    <property type="protein sequence ID" value="MBELARI_LOCUS2946"/>
    <property type="gene ID" value="MBELARI_LOCUS2946"/>
</dbReference>
<protein>
    <submittedName>
        <fullName evidence="3 4">Uncharacterized protein</fullName>
    </submittedName>
</protein>